<feature type="region of interest" description="Disordered" evidence="1">
    <location>
        <begin position="908"/>
        <end position="965"/>
    </location>
</feature>
<dbReference type="InterPro" id="IPR005653">
    <property type="entry name" value="OstA-like_N"/>
</dbReference>
<dbReference type="Proteomes" id="UP000823619">
    <property type="component" value="Unassembled WGS sequence"/>
</dbReference>
<organism evidence="4 5">
    <name type="scientific">Candidatus Cryptobacteroides merdavium</name>
    <dbReference type="NCBI Taxonomy" id="2840769"/>
    <lineage>
        <taxon>Bacteria</taxon>
        <taxon>Pseudomonadati</taxon>
        <taxon>Bacteroidota</taxon>
        <taxon>Bacteroidia</taxon>
        <taxon>Bacteroidales</taxon>
        <taxon>Candidatus Cryptobacteroides</taxon>
    </lineage>
</organism>
<sequence>MPSAKYLICLLLMLSAFPAFAQKEEAEDSLVRLVSADTLRQVERNGMTYRRATGNATFLHNNTYLLCDTALWNVQTRIIEAIGHVRIIQDRTELESEKMIYRIDRDLAEFRGNVVQLRDKDNNTLRTSHLDYNTKDSVAVFREGGSMRDKDGQIIESETGTYDSKIKTFTFFRDVNMFTDSIFVKTTRLKYESDKNLATFGYGTNAWQETNMLSADAGWYDRGREIFFFRNNVHVMSETQEGWSDSLYFYRNTMNVDMLGNAQVTDTTRNVSGIAGHINYVDSLSRVTMLRKPAVLARTDQNGQIDTVYFGADTLIYRTVRMCDIDSVTIAEAAVRKSNLDIDPVTEFRRKAAQEAAQRAAEAAANDPNRPPDPKKSSGQKKAGGTSSASGTGTLSSASGTSSVSGAPSSVNGAMSSEASVSASAASETPVSSSGEAPASVSGTPSSVTEAAAADTLSALPVADSLPKPSVADSLSASSGDSLAVSVDGSPGLAAADSAGVFPSDSSAVDSTAVQPLDTTKIGFVTALRNVKIYRKNMQVICDSLEYSDLDSLARLFKSPVIWNEVRQQYSSDSVTAVIRNQTMEKVSLMSNAFIHIQEDSTHYDQIRGAEMMAYFSPQNELERFDALGGASAIFYLEENDALATANKKESKMLSAYFKDGNLHRVYYFDTAVSDAYPVAQMTSEDQQLKGFSWTPEKRPADRYAITSQKLRHPQRKTYSVVPRAAFVQTGIYFPGYIDGIYVQIAERDSLEKVRERERAIRERELERLEEIRVRDSLFTADSLKAVADSIARADSLKTVADSLHVADSLAAIDSAHLAAKADSTVVLTKQQLREQAKAERAEKRARKKAEKEARWVELDKRDAAKEKAKADKKLAKERRRKLKLLQATEAELMRENAEIEKYMEKFSSEKAKKEAKAAKKAAKEAARKSRKPPKPDKKTVTPPPVAEDAAQEAASAASPPDSAL</sequence>
<evidence type="ECO:0000256" key="1">
    <source>
        <dbReference type="SAM" id="MobiDB-lite"/>
    </source>
</evidence>
<evidence type="ECO:0000313" key="4">
    <source>
        <dbReference type="EMBL" id="MBO8445939.1"/>
    </source>
</evidence>
<feature type="compositionally biased region" description="Low complexity" evidence="1">
    <location>
        <begin position="947"/>
        <end position="965"/>
    </location>
</feature>
<accession>A0A9D9EDT6</accession>
<proteinExistence type="predicted"/>
<comment type="caution">
    <text evidence="4">The sequence shown here is derived from an EMBL/GenBank/DDBJ whole genome shotgun (WGS) entry which is preliminary data.</text>
</comment>
<feature type="compositionally biased region" description="Low complexity" evidence="1">
    <location>
        <begin position="354"/>
        <end position="368"/>
    </location>
</feature>
<reference evidence="4" key="1">
    <citation type="submission" date="2020-10" db="EMBL/GenBank/DDBJ databases">
        <authorList>
            <person name="Gilroy R."/>
        </authorList>
    </citation>
    <scope>NUCLEOTIDE SEQUENCE</scope>
    <source>
        <strain evidence="4">D5-748</strain>
    </source>
</reference>
<feature type="domain" description="Organic solvent tolerance-like N-terminal" evidence="3">
    <location>
        <begin position="30"/>
        <end position="181"/>
    </location>
</feature>
<gene>
    <name evidence="4" type="ORF">IAC23_09680</name>
</gene>
<evidence type="ECO:0000256" key="2">
    <source>
        <dbReference type="SAM" id="SignalP"/>
    </source>
</evidence>
<keyword evidence="2" id="KW-0732">Signal</keyword>
<reference evidence="4" key="2">
    <citation type="journal article" date="2021" name="PeerJ">
        <title>Extensive microbial diversity within the chicken gut microbiome revealed by metagenomics and culture.</title>
        <authorList>
            <person name="Gilroy R."/>
            <person name="Ravi A."/>
            <person name="Getino M."/>
            <person name="Pursley I."/>
            <person name="Horton D.L."/>
            <person name="Alikhan N.F."/>
            <person name="Baker D."/>
            <person name="Gharbi K."/>
            <person name="Hall N."/>
            <person name="Watson M."/>
            <person name="Adriaenssens E.M."/>
            <person name="Foster-Nyarko E."/>
            <person name="Jarju S."/>
            <person name="Secka A."/>
            <person name="Antonio M."/>
            <person name="Oren A."/>
            <person name="Chaudhuri R.R."/>
            <person name="La Ragione R."/>
            <person name="Hildebrand F."/>
            <person name="Pallen M.J."/>
        </authorList>
    </citation>
    <scope>NUCLEOTIDE SEQUENCE</scope>
    <source>
        <strain evidence="4">D5-748</strain>
    </source>
</reference>
<feature type="chain" id="PRO_5038395771" description="Organic solvent tolerance-like N-terminal domain-containing protein" evidence="2">
    <location>
        <begin position="22"/>
        <end position="965"/>
    </location>
</feature>
<feature type="signal peptide" evidence="2">
    <location>
        <begin position="1"/>
        <end position="21"/>
    </location>
</feature>
<dbReference type="Gene3D" id="2.60.450.10">
    <property type="entry name" value="Lipopolysaccharide (LPS) transport protein A like domain"/>
    <property type="match status" value="2"/>
</dbReference>
<evidence type="ECO:0000259" key="3">
    <source>
        <dbReference type="Pfam" id="PF13100"/>
    </source>
</evidence>
<dbReference type="Pfam" id="PF13100">
    <property type="entry name" value="OstA_2"/>
    <property type="match status" value="1"/>
</dbReference>
<feature type="compositionally biased region" description="Basic and acidic residues" evidence="1">
    <location>
        <begin position="908"/>
        <end position="940"/>
    </location>
</feature>
<dbReference type="EMBL" id="JADIMO010000124">
    <property type="protein sequence ID" value="MBO8445939.1"/>
    <property type="molecule type" value="Genomic_DNA"/>
</dbReference>
<protein>
    <recommendedName>
        <fullName evidence="3">Organic solvent tolerance-like N-terminal domain-containing protein</fullName>
    </recommendedName>
</protein>
<evidence type="ECO:0000313" key="5">
    <source>
        <dbReference type="Proteomes" id="UP000823619"/>
    </source>
</evidence>
<feature type="region of interest" description="Disordered" evidence="1">
    <location>
        <begin position="351"/>
        <end position="447"/>
    </location>
</feature>
<feature type="compositionally biased region" description="Low complexity" evidence="1">
    <location>
        <begin position="380"/>
        <end position="434"/>
    </location>
</feature>
<dbReference type="AlphaFoldDB" id="A0A9D9EDT6"/>
<name>A0A9D9EDT6_9BACT</name>